<proteinExistence type="predicted"/>
<dbReference type="AlphaFoldDB" id="A0AAW0CBG1"/>
<organism evidence="1 2">
    <name type="scientific">Favolaschia claudopus</name>
    <dbReference type="NCBI Taxonomy" id="2862362"/>
    <lineage>
        <taxon>Eukaryota</taxon>
        <taxon>Fungi</taxon>
        <taxon>Dikarya</taxon>
        <taxon>Basidiomycota</taxon>
        <taxon>Agaricomycotina</taxon>
        <taxon>Agaricomycetes</taxon>
        <taxon>Agaricomycetidae</taxon>
        <taxon>Agaricales</taxon>
        <taxon>Marasmiineae</taxon>
        <taxon>Mycenaceae</taxon>
        <taxon>Favolaschia</taxon>
    </lineage>
</organism>
<evidence type="ECO:0000313" key="2">
    <source>
        <dbReference type="Proteomes" id="UP001362999"/>
    </source>
</evidence>
<evidence type="ECO:0000313" key="1">
    <source>
        <dbReference type="EMBL" id="KAK7036212.1"/>
    </source>
</evidence>
<gene>
    <name evidence="1" type="ORF">R3P38DRAFT_618190</name>
</gene>
<accession>A0AAW0CBG1</accession>
<sequence length="253" mass="28279">MFFNAPEGQKIVLPPLQMPPYPVRDMWDSGYDVSKDLPRMHIVPTLAQKYSSRPAIPANAPSLSTRNPFNAIRTHRKITGHVTYEREPCTRSDECSECFIDGIIESQRLATRPSFPPNDNRAHFRGPKPGDQVVIMFRHVGRRGDPRAPFVSVESIVNFASPPMEGAADKVLQTAVPGAMRVKLHIKRYGSIDDYIYGNCVHRAATVWTLACQLAWAFKIFAEDVHNLHASRVQLVSLTSPDGVEFTATARVV</sequence>
<comment type="caution">
    <text evidence="1">The sequence shown here is derived from an EMBL/GenBank/DDBJ whole genome shotgun (WGS) entry which is preliminary data.</text>
</comment>
<name>A0AAW0CBG1_9AGAR</name>
<protein>
    <submittedName>
        <fullName evidence="1">Uncharacterized protein</fullName>
    </submittedName>
</protein>
<dbReference type="Proteomes" id="UP001362999">
    <property type="component" value="Unassembled WGS sequence"/>
</dbReference>
<dbReference type="EMBL" id="JAWWNJ010000019">
    <property type="protein sequence ID" value="KAK7036212.1"/>
    <property type="molecule type" value="Genomic_DNA"/>
</dbReference>
<reference evidence="1 2" key="1">
    <citation type="journal article" date="2024" name="J Genomics">
        <title>Draft genome sequencing and assembly of Favolaschia claudopus CIRM-BRFM 2984 isolated from oak limbs.</title>
        <authorList>
            <person name="Navarro D."/>
            <person name="Drula E."/>
            <person name="Chaduli D."/>
            <person name="Cazenave R."/>
            <person name="Ahrendt S."/>
            <person name="Wang J."/>
            <person name="Lipzen A."/>
            <person name="Daum C."/>
            <person name="Barry K."/>
            <person name="Grigoriev I.V."/>
            <person name="Favel A."/>
            <person name="Rosso M.N."/>
            <person name="Martin F."/>
        </authorList>
    </citation>
    <scope>NUCLEOTIDE SEQUENCE [LARGE SCALE GENOMIC DNA]</scope>
    <source>
        <strain evidence="1 2">CIRM-BRFM 2984</strain>
    </source>
</reference>
<keyword evidence="2" id="KW-1185">Reference proteome</keyword>